<dbReference type="Proteomes" id="UP001163046">
    <property type="component" value="Unassembled WGS sequence"/>
</dbReference>
<dbReference type="PROSITE" id="PS50950">
    <property type="entry name" value="ZF_THAP"/>
    <property type="match status" value="1"/>
</dbReference>
<dbReference type="GO" id="GO:0008270">
    <property type="term" value="F:zinc ion binding"/>
    <property type="evidence" value="ECO:0007669"/>
    <property type="project" value="UniProtKB-KW"/>
</dbReference>
<comment type="caution">
    <text evidence="7">The sequence shown here is derived from an EMBL/GenBank/DDBJ whole genome shotgun (WGS) entry which is preliminary data.</text>
</comment>
<name>A0A9X0D958_9CNID</name>
<evidence type="ECO:0000313" key="7">
    <source>
        <dbReference type="EMBL" id="KAJ7391425.1"/>
    </source>
</evidence>
<dbReference type="SMART" id="SM00980">
    <property type="entry name" value="THAP"/>
    <property type="match status" value="1"/>
</dbReference>
<keyword evidence="3" id="KW-0862">Zinc</keyword>
<dbReference type="PANTHER" id="PTHR46600:SF11">
    <property type="entry name" value="THAP DOMAIN-CONTAINING PROTEIN 10"/>
    <property type="match status" value="1"/>
</dbReference>
<evidence type="ECO:0000256" key="3">
    <source>
        <dbReference type="ARBA" id="ARBA00022833"/>
    </source>
</evidence>
<evidence type="ECO:0000313" key="8">
    <source>
        <dbReference type="Proteomes" id="UP001163046"/>
    </source>
</evidence>
<dbReference type="OrthoDB" id="5987716at2759"/>
<gene>
    <name evidence="7" type="primary">THAP10_5</name>
    <name evidence="7" type="ORF">OS493_018470</name>
</gene>
<dbReference type="PANTHER" id="PTHR46600">
    <property type="entry name" value="THAP DOMAIN-CONTAINING"/>
    <property type="match status" value="1"/>
</dbReference>
<evidence type="ECO:0000256" key="2">
    <source>
        <dbReference type="ARBA" id="ARBA00022771"/>
    </source>
</evidence>
<evidence type="ECO:0000256" key="4">
    <source>
        <dbReference type="ARBA" id="ARBA00023125"/>
    </source>
</evidence>
<dbReference type="EMBL" id="MU825406">
    <property type="protein sequence ID" value="KAJ7391425.1"/>
    <property type="molecule type" value="Genomic_DNA"/>
</dbReference>
<organism evidence="7 8">
    <name type="scientific">Desmophyllum pertusum</name>
    <dbReference type="NCBI Taxonomy" id="174260"/>
    <lineage>
        <taxon>Eukaryota</taxon>
        <taxon>Metazoa</taxon>
        <taxon>Cnidaria</taxon>
        <taxon>Anthozoa</taxon>
        <taxon>Hexacorallia</taxon>
        <taxon>Scleractinia</taxon>
        <taxon>Caryophylliina</taxon>
        <taxon>Caryophylliidae</taxon>
        <taxon>Desmophyllum</taxon>
    </lineage>
</organism>
<dbReference type="InterPro" id="IPR026516">
    <property type="entry name" value="THAP1/10"/>
</dbReference>
<evidence type="ECO:0000256" key="1">
    <source>
        <dbReference type="ARBA" id="ARBA00022723"/>
    </source>
</evidence>
<dbReference type="SUPFAM" id="SSF57716">
    <property type="entry name" value="Glucocorticoid receptor-like (DNA-binding domain)"/>
    <property type="match status" value="1"/>
</dbReference>
<dbReference type="GO" id="GO:0043565">
    <property type="term" value="F:sequence-specific DNA binding"/>
    <property type="evidence" value="ECO:0007669"/>
    <property type="project" value="InterPro"/>
</dbReference>
<dbReference type="AlphaFoldDB" id="A0A9X0D958"/>
<reference evidence="7" key="1">
    <citation type="submission" date="2023-01" db="EMBL/GenBank/DDBJ databases">
        <title>Genome assembly of the deep-sea coral Lophelia pertusa.</title>
        <authorList>
            <person name="Herrera S."/>
            <person name="Cordes E."/>
        </authorList>
    </citation>
    <scope>NUCLEOTIDE SEQUENCE</scope>
    <source>
        <strain evidence="7">USNM1676648</strain>
        <tissue evidence="7">Polyp</tissue>
    </source>
</reference>
<keyword evidence="4 5" id="KW-0238">DNA-binding</keyword>
<accession>A0A9X0D958</accession>
<evidence type="ECO:0000256" key="5">
    <source>
        <dbReference type="PROSITE-ProRule" id="PRU00309"/>
    </source>
</evidence>
<dbReference type="Pfam" id="PF05485">
    <property type="entry name" value="THAP"/>
    <property type="match status" value="1"/>
</dbReference>
<proteinExistence type="predicted"/>
<evidence type="ECO:0000259" key="6">
    <source>
        <dbReference type="PROSITE" id="PS50950"/>
    </source>
</evidence>
<keyword evidence="8" id="KW-1185">Reference proteome</keyword>
<keyword evidence="1" id="KW-0479">Metal-binding</keyword>
<keyword evidence="2 5" id="KW-0863">Zinc-finger</keyword>
<sequence length="331" mass="36866">MAPRRCVVQDCNRVADNELGISMHSSPTNGSVRMQWKRFVCQHRKNFNPKGSFGICSVHFTNDCFIRAVHIKGTERRIKPGSLPTVWKNVSVSLSERSRQMMMNEILAEQEQDMNVEDVELEENAVIQADEELQAGDGVEKADVVQAAEVVQADEVMQADEELCDVDRVQVGTVVQPAEKLQVGDGQQAGEVMQVVEEVLASNRMQTGEVIQAGESLQAGDTLQMGEVPCAGDVVQISYLEQVEEFPEMTEEKEHTATCGTCKVMKSEISQLKGKVTRLKNKLAYNQEHWVQTFRDTQEQNRMFMVNTGKTIMVAHMIGSTDGPRCDGALL</sequence>
<dbReference type="InterPro" id="IPR006612">
    <property type="entry name" value="THAP_Znf"/>
</dbReference>
<protein>
    <submittedName>
        <fullName evidence="7">DNA binding</fullName>
    </submittedName>
</protein>
<feature type="domain" description="THAP-type" evidence="6">
    <location>
        <begin position="2"/>
        <end position="87"/>
    </location>
</feature>